<feature type="compositionally biased region" description="Polar residues" evidence="1">
    <location>
        <begin position="395"/>
        <end position="407"/>
    </location>
</feature>
<dbReference type="OrthoDB" id="372438at2759"/>
<feature type="compositionally biased region" description="Polar residues" evidence="1">
    <location>
        <begin position="280"/>
        <end position="297"/>
    </location>
</feature>
<feature type="compositionally biased region" description="Basic and acidic residues" evidence="1">
    <location>
        <begin position="378"/>
        <end position="394"/>
    </location>
</feature>
<feature type="region of interest" description="Disordered" evidence="1">
    <location>
        <begin position="230"/>
        <end position="495"/>
    </location>
</feature>
<organism evidence="2 3">
    <name type="scientific">Theileria orientalis</name>
    <dbReference type="NCBI Taxonomy" id="68886"/>
    <lineage>
        <taxon>Eukaryota</taxon>
        <taxon>Sar</taxon>
        <taxon>Alveolata</taxon>
        <taxon>Apicomplexa</taxon>
        <taxon>Aconoidasida</taxon>
        <taxon>Piroplasmida</taxon>
        <taxon>Theileriidae</taxon>
        <taxon>Theileria</taxon>
    </lineage>
</organism>
<proteinExistence type="predicted"/>
<feature type="compositionally biased region" description="Basic and acidic residues" evidence="1">
    <location>
        <begin position="343"/>
        <end position="352"/>
    </location>
</feature>
<dbReference type="Proteomes" id="UP000244803">
    <property type="component" value="Chromosome 2"/>
</dbReference>
<accession>A0A976M7I8</accession>
<feature type="compositionally biased region" description="Low complexity" evidence="1">
    <location>
        <begin position="298"/>
        <end position="317"/>
    </location>
</feature>
<dbReference type="EMBL" id="CP056068">
    <property type="protein sequence ID" value="UKJ90087.2"/>
    <property type="molecule type" value="Genomic_DNA"/>
</dbReference>
<gene>
    <name evidence="2" type="ORF">MACJ_001015</name>
</gene>
<evidence type="ECO:0000313" key="2">
    <source>
        <dbReference type="EMBL" id="UKJ90087.2"/>
    </source>
</evidence>
<evidence type="ECO:0000256" key="1">
    <source>
        <dbReference type="SAM" id="MobiDB-lite"/>
    </source>
</evidence>
<evidence type="ECO:0000313" key="3">
    <source>
        <dbReference type="Proteomes" id="UP000244803"/>
    </source>
</evidence>
<feature type="compositionally biased region" description="Polar residues" evidence="1">
    <location>
        <begin position="424"/>
        <end position="433"/>
    </location>
</feature>
<reference evidence="2" key="1">
    <citation type="submission" date="2022-07" db="EMBL/GenBank/DDBJ databases">
        <title>Evaluation of T. orientalis genome assembly methods using nanopore sequencing and analysis of variation between genomes.</title>
        <authorList>
            <person name="Yam J."/>
            <person name="Micallef M.L."/>
            <person name="Liu M."/>
            <person name="Djordjevic S.P."/>
            <person name="Bogema D.R."/>
            <person name="Jenkins C."/>
        </authorList>
    </citation>
    <scope>NUCLEOTIDE SEQUENCE</scope>
    <source>
        <strain evidence="2">Fish Creek</strain>
    </source>
</reference>
<protein>
    <submittedName>
        <fullName evidence="2">Uncharacterized protein</fullName>
    </submittedName>
</protein>
<feature type="compositionally biased region" description="Polar residues" evidence="1">
    <location>
        <begin position="320"/>
        <end position="329"/>
    </location>
</feature>
<sequence length="1509" mass="171061">MKIYIIKHIFHILSISIFLIGNSFNTFTKAAPINNNIFDLFQNIDKESNLTSNTNKLVFKLILNPVDDANNLLNFHLKLKSTLWLTSDEFTTLKNYLSDTDLSNALRIIRRKFFRRYHSKDIDRGNLKYRLLSALAFNSIQGQVHLVRNRLNDVHPEIMLLVSGYKTSHRDPNEWKPLTSTSDDFMFLVQNGPGKSTSVPAVTISSEYDKNYYERALFNGIKLLGVTSASPENPSPVNQGAHVGKSEGENQPKLPEQPNQNAKEEPDNPTPTEEVKSNEPTEPNQTTAPETLQNQEATETPNQYQTTQPPTQDNQPKPYQPTQNAQEVQPTEDFKTAPTEMVHPFEFDESPKSNKPAGVGGEGQAGAPGQPAPVDNNVVDKDNPTPTEEVKSNEPTEPNQSKASENVETPKPGQVWPSPPSVNDGLTSDTLSNVRKGDNSDLKTTFSLEGNDDAANKPKFYQKADQEEGSTSSESSDSDEESGENEPTAGKTKEELLEELRKRYPEYNETDLMNKFERVDREDIAKDFKSPLTITMKIDFLSSDKRISVPVITTAKLLLPEQIFTMCIRQELTQQCAFELKDRLMARFEDTTAEEFKWGRLISLLQTLAFQNDVFIEKYVMKSGDESLIELVKPSFVLPMKTLNFLGQLTGKASSSDNQAYISFDLLPGPLNIPLGSVASDLGQNYGVHAQLSRFIDMYTDFEVTHSLFDLPNRKRVFKKGVSQRVKKHRGEGNKVYTMDELLSMNVDTKDLSNDIHFILSSYEKALYSVPKRLSGYKLLWETVDKYPELQRIWIEALTLMKLMDKKDNLRNFLANHTFKYQELKDLFEITYGIIAADNYDSVRDFYETVGITQKDVDTNLARVKSLFFAKTGSNVTRLPPMLKPMHQNCLVKNMITSLTSNDVIERMQVMYVQWINEYKNSSEGSYDLAFLCAGSAVFLQHWHYFQLDQGYYDPPVPFITLITSFSRLAQGKYKNPERKKEIKDLINSKAAKRCRKYINAAGIVATSPYKTATINLTPKSLLGAIGNALDVSMDSPPLEIAYAMKDYFKAELSKGRYGNSLGICMGLQLLHRLNTCLSVERSNDFSVYMHSLLTMDTKAILERYTEIEANGKNVNKNHQFLKFACTPDNPTVHEAMTKLMPLISTQSHLDLMDELVRREMLSPDLTPEGLLATNDETLNKDVVNLEDDTTTLLETFEDTSPRSLLEIADEVSYGLDEDDAGAEGSDESFIQQDYTHGGYSFEFDTVGMPDFDSMDTLYKKLFSSMVNNFIPSSLNHKVFSQLFNPHSSFGHTSSGLNGSLDDDLAFITFDIRMMPSDDTDNLVALDVPFSFHEKELDLIESLESTALLRLLLYRIKKRIDSLEFDLKHEQLKKHALELAKARNVEHISIPVHEMVAKGNVDLNTYRSLLRVLESMPEDGFYFEDGGLAVPNERAGRLAAKRIYKSLYRNKKRKTSKKFSRGNSRGFDEPVMILQIIDPVDDTDINELTMPHEHVKKHDKLFYEKMTEL</sequence>
<name>A0A976M7I8_THEOR</name>